<proteinExistence type="predicted"/>
<gene>
    <name evidence="1" type="ORF">SAMN04488118_102472</name>
</gene>
<evidence type="ECO:0000313" key="2">
    <source>
        <dbReference type="Proteomes" id="UP000198767"/>
    </source>
</evidence>
<dbReference type="Proteomes" id="UP000198767">
    <property type="component" value="Unassembled WGS sequence"/>
</dbReference>
<dbReference type="STRING" id="1156985.SAMN04488118_102472"/>
<accession>A0A1G5Q302</accession>
<dbReference type="EMBL" id="FMWG01000002">
    <property type="protein sequence ID" value="SCZ55771.1"/>
    <property type="molecule type" value="Genomic_DNA"/>
</dbReference>
<evidence type="ECO:0000313" key="1">
    <source>
        <dbReference type="EMBL" id="SCZ55771.1"/>
    </source>
</evidence>
<name>A0A1G5Q302_9RHOB</name>
<reference evidence="1 2" key="1">
    <citation type="submission" date="2016-10" db="EMBL/GenBank/DDBJ databases">
        <authorList>
            <person name="de Groot N.N."/>
        </authorList>
    </citation>
    <scope>NUCLEOTIDE SEQUENCE [LARGE SCALE GENOMIC DNA]</scope>
    <source>
        <strain evidence="1 2">U95</strain>
    </source>
</reference>
<protein>
    <submittedName>
        <fullName evidence="1">Uncharacterized protein</fullName>
    </submittedName>
</protein>
<dbReference type="RefSeq" id="WP_090216825.1">
    <property type="nucleotide sequence ID" value="NZ_FMWG01000002.1"/>
</dbReference>
<organism evidence="1 2">
    <name type="scientific">Epibacterium ulvae</name>
    <dbReference type="NCBI Taxonomy" id="1156985"/>
    <lineage>
        <taxon>Bacteria</taxon>
        <taxon>Pseudomonadati</taxon>
        <taxon>Pseudomonadota</taxon>
        <taxon>Alphaproteobacteria</taxon>
        <taxon>Rhodobacterales</taxon>
        <taxon>Roseobacteraceae</taxon>
        <taxon>Epibacterium</taxon>
    </lineage>
</organism>
<keyword evidence="2" id="KW-1185">Reference proteome</keyword>
<sequence length="228" mass="26138">MHITTTAYVSTPFKQVNQVNTDGNFSRSFAHFSIGDAPPMDHTKTYTYEEWQPLQAKRLEQFTVHISPFADETFRKFAENIQVGPPATREGYEQYLDHKKRISDFWETLDKFAPSEARRLRNATPTPLVSKPVKMAIYAGDALVAYVSHSIVVATGFITADGMEAFVEHKWEDVTLEQLKSEFEDFLNERTDHDYRIVTEQQGLDLNTAEAIDKLWYPELDPAPNVTN</sequence>
<dbReference type="AlphaFoldDB" id="A0A1G5Q302"/>